<keyword evidence="6" id="KW-0472">Membrane</keyword>
<dbReference type="EMBL" id="CAADGH010000017">
    <property type="protein sequence ID" value="VFK75218.1"/>
    <property type="molecule type" value="Genomic_DNA"/>
</dbReference>
<evidence type="ECO:0000313" key="10">
    <source>
        <dbReference type="EMBL" id="VFK75218.1"/>
    </source>
</evidence>
<keyword evidence="6" id="KW-0812">Transmembrane</keyword>
<keyword evidence="6" id="KW-1133">Transmembrane helix</keyword>
<feature type="transmembrane region" description="Helical" evidence="6">
    <location>
        <begin position="50"/>
        <end position="71"/>
    </location>
</feature>
<evidence type="ECO:0000256" key="2">
    <source>
        <dbReference type="ARBA" id="ARBA00022553"/>
    </source>
</evidence>
<dbReference type="GO" id="GO:0022900">
    <property type="term" value="P:electron transport chain"/>
    <property type="evidence" value="ECO:0007669"/>
    <property type="project" value="InterPro"/>
</dbReference>
<dbReference type="InterPro" id="IPR007329">
    <property type="entry name" value="FMN-bd"/>
</dbReference>
<gene>
    <name evidence="8" type="ORF">BECKMB1821G_GA0114241_10214</name>
    <name evidence="10" type="ORF">BECKMB1821H_GA0114242_101751</name>
    <name evidence="9" type="ORF">BECKMB1821I_GA0114274_101551</name>
</gene>
<keyword evidence="1" id="KW-0813">Transport</keyword>
<accession>A0A451BAB2</accession>
<dbReference type="Pfam" id="PF04205">
    <property type="entry name" value="FMN_bind"/>
    <property type="match status" value="1"/>
</dbReference>
<dbReference type="AlphaFoldDB" id="A0A451BAB2"/>
<organism evidence="10">
    <name type="scientific">Candidatus Kentrum sp. MB</name>
    <dbReference type="NCBI Taxonomy" id="2138164"/>
    <lineage>
        <taxon>Bacteria</taxon>
        <taxon>Pseudomonadati</taxon>
        <taxon>Pseudomonadota</taxon>
        <taxon>Gammaproteobacteria</taxon>
        <taxon>Candidatus Kentrum</taxon>
    </lineage>
</organism>
<proteinExistence type="predicted"/>
<keyword evidence="5" id="KW-0249">Electron transport</keyword>
<name>A0A451BAB2_9GAMM</name>
<evidence type="ECO:0000313" key="9">
    <source>
        <dbReference type="EMBL" id="VFK30431.1"/>
    </source>
</evidence>
<keyword evidence="4" id="KW-0288">FMN</keyword>
<keyword evidence="2" id="KW-0597">Phosphoprotein</keyword>
<evidence type="ECO:0000259" key="7">
    <source>
        <dbReference type="SMART" id="SM00900"/>
    </source>
</evidence>
<dbReference type="PANTHER" id="PTHR36118">
    <property type="entry name" value="ION-TRANSLOCATING OXIDOREDUCTASE COMPLEX SUBUNIT G"/>
    <property type="match status" value="1"/>
</dbReference>
<evidence type="ECO:0000256" key="6">
    <source>
        <dbReference type="SAM" id="Phobius"/>
    </source>
</evidence>
<feature type="domain" description="FMN-binding" evidence="7">
    <location>
        <begin position="149"/>
        <end position="253"/>
    </location>
</feature>
<evidence type="ECO:0000313" key="8">
    <source>
        <dbReference type="EMBL" id="VFK26415.1"/>
    </source>
</evidence>
<dbReference type="PANTHER" id="PTHR36118:SF1">
    <property type="entry name" value="ION-TRANSLOCATING OXIDOREDUCTASE COMPLEX SUBUNIT G"/>
    <property type="match status" value="1"/>
</dbReference>
<evidence type="ECO:0000256" key="5">
    <source>
        <dbReference type="ARBA" id="ARBA00022982"/>
    </source>
</evidence>
<dbReference type="InterPro" id="IPR010209">
    <property type="entry name" value="Ion_transpt_RnfG/RsxG"/>
</dbReference>
<evidence type="ECO:0000256" key="4">
    <source>
        <dbReference type="ARBA" id="ARBA00022643"/>
    </source>
</evidence>
<dbReference type="SMART" id="SM00900">
    <property type="entry name" value="FMN_bind"/>
    <property type="match status" value="1"/>
</dbReference>
<sequence>MSEVQQLKESGEHSEVQVHEVVEGEHVPDGKSNSASDLPSGITPIMPSSASMILVLGLIAMFSGILVVLVYDYTAPIIKEKERLALEAAVFQVIPDVDVGAARQIGFSLTSSDGLVEVDEKTTLPANLYAVYDSTDALLGFAMEGAAQGYQDIVRTLFGYKVDCECIVGMTVLKSVDTPGLGDKGTVEKNKGFMANFRQLDVSLNESKDAVMHSIETVKQGTKTEDWQVDAMSGATITSRAIAKGIDNTVGKMLPLVVKNLAAIRLAAKK</sequence>
<dbReference type="GO" id="GO:0010181">
    <property type="term" value="F:FMN binding"/>
    <property type="evidence" value="ECO:0007669"/>
    <property type="project" value="InterPro"/>
</dbReference>
<dbReference type="GO" id="GO:0005886">
    <property type="term" value="C:plasma membrane"/>
    <property type="evidence" value="ECO:0007669"/>
    <property type="project" value="InterPro"/>
</dbReference>
<dbReference type="EMBL" id="CAADFO010000021">
    <property type="protein sequence ID" value="VFK26415.1"/>
    <property type="molecule type" value="Genomic_DNA"/>
</dbReference>
<reference evidence="10" key="1">
    <citation type="submission" date="2019-02" db="EMBL/GenBank/DDBJ databases">
        <authorList>
            <person name="Gruber-Vodicka R. H."/>
            <person name="Seah K. B. B."/>
        </authorList>
    </citation>
    <scope>NUCLEOTIDE SEQUENCE</scope>
    <source>
        <strain evidence="8">BECK_BZ197</strain>
        <strain evidence="10">BECK_BZ198</strain>
        <strain evidence="9">BECK_BZ199</strain>
    </source>
</reference>
<protein>
    <submittedName>
        <fullName evidence="10">Electron transport complex protein RnfG</fullName>
    </submittedName>
</protein>
<keyword evidence="3" id="KW-0285">Flavoprotein</keyword>
<dbReference type="EMBL" id="CAADFQ010000015">
    <property type="protein sequence ID" value="VFK30431.1"/>
    <property type="molecule type" value="Genomic_DNA"/>
</dbReference>
<evidence type="ECO:0000256" key="3">
    <source>
        <dbReference type="ARBA" id="ARBA00022630"/>
    </source>
</evidence>
<dbReference type="GO" id="GO:0009055">
    <property type="term" value="F:electron transfer activity"/>
    <property type="evidence" value="ECO:0007669"/>
    <property type="project" value="InterPro"/>
</dbReference>
<evidence type="ECO:0000256" key="1">
    <source>
        <dbReference type="ARBA" id="ARBA00022448"/>
    </source>
</evidence>